<gene>
    <name evidence="2" type="primary">ATP17</name>
    <name evidence="2" type="ORF">GGH94_000243</name>
</gene>
<name>A0A9W8IP19_9FUNG</name>
<keyword evidence="3" id="KW-1185">Reference proteome</keyword>
<protein>
    <submittedName>
        <fullName evidence="2">ATP synthase f chain, mitochondrial</fullName>
    </submittedName>
</protein>
<keyword evidence="1" id="KW-1133">Transmembrane helix</keyword>
<feature type="transmembrane region" description="Helical" evidence="1">
    <location>
        <begin position="96"/>
        <end position="116"/>
    </location>
</feature>
<keyword evidence="1" id="KW-0472">Membrane</keyword>
<evidence type="ECO:0000256" key="1">
    <source>
        <dbReference type="SAM" id="Phobius"/>
    </source>
</evidence>
<dbReference type="PANTHER" id="PTHR28161:SF1">
    <property type="entry name" value="ATP SYNTHASE SUBUNIT F, MITOCHONDRIAL"/>
    <property type="match status" value="1"/>
</dbReference>
<dbReference type="Pfam" id="PF10791">
    <property type="entry name" value="F1F0-ATPsyn_F"/>
    <property type="match status" value="1"/>
</dbReference>
<reference evidence="2" key="1">
    <citation type="submission" date="2022-07" db="EMBL/GenBank/DDBJ databases">
        <title>Phylogenomic reconstructions and comparative analyses of Kickxellomycotina fungi.</title>
        <authorList>
            <person name="Reynolds N.K."/>
            <person name="Stajich J.E."/>
            <person name="Barry K."/>
            <person name="Grigoriev I.V."/>
            <person name="Crous P."/>
            <person name="Smith M.E."/>
        </authorList>
    </citation>
    <scope>NUCLEOTIDE SEQUENCE</scope>
    <source>
        <strain evidence="2">RSA 476</strain>
    </source>
</reference>
<dbReference type="Proteomes" id="UP001140074">
    <property type="component" value="Unassembled WGS sequence"/>
</dbReference>
<dbReference type="InterPro" id="IPR019727">
    <property type="entry name" value="ATP_synth_F0_fsu_mt_fun"/>
</dbReference>
<dbReference type="PANTHER" id="PTHR28161">
    <property type="entry name" value="ATP SYNTHASE SUBUNIT F, MITOCHONDRIAL"/>
    <property type="match status" value="1"/>
</dbReference>
<proteinExistence type="predicted"/>
<organism evidence="2 3">
    <name type="scientific">Coemansia aciculifera</name>
    <dbReference type="NCBI Taxonomy" id="417176"/>
    <lineage>
        <taxon>Eukaryota</taxon>
        <taxon>Fungi</taxon>
        <taxon>Fungi incertae sedis</taxon>
        <taxon>Zoopagomycota</taxon>
        <taxon>Kickxellomycotina</taxon>
        <taxon>Kickxellomycetes</taxon>
        <taxon>Kickxellales</taxon>
        <taxon>Kickxellaceae</taxon>
        <taxon>Coemansia</taxon>
    </lineage>
</organism>
<comment type="caution">
    <text evidence="2">The sequence shown here is derived from an EMBL/GenBank/DDBJ whole genome shotgun (WGS) entry which is preliminary data.</text>
</comment>
<dbReference type="EMBL" id="JANBUY010000005">
    <property type="protein sequence ID" value="KAJ2868256.1"/>
    <property type="molecule type" value="Genomic_DNA"/>
</dbReference>
<evidence type="ECO:0000313" key="3">
    <source>
        <dbReference type="Proteomes" id="UP001140074"/>
    </source>
</evidence>
<keyword evidence="1" id="KW-0812">Transmembrane</keyword>
<evidence type="ECO:0000313" key="2">
    <source>
        <dbReference type="EMBL" id="KAJ2868256.1"/>
    </source>
</evidence>
<dbReference type="AlphaFoldDB" id="A0A9W8IP19"/>
<dbReference type="GO" id="GO:0046933">
    <property type="term" value="F:proton-transporting ATP synthase activity, rotational mechanism"/>
    <property type="evidence" value="ECO:0007669"/>
    <property type="project" value="TreeGrafter"/>
</dbReference>
<accession>A0A9W8IP19</accession>
<sequence>MNAILGRSALKRATAMRNYSSLREIIPPNIGFAARAGETAEPTAAAAAATLSAQDVSKVVSLYRNLPKGNVEAKVVRGGPLARYYNRYFTGDTMSAAPILHVIVAMLVGGYSIHYLKHLKYHKHAENH</sequence>